<dbReference type="RefSeq" id="XP_031857424.1">
    <property type="nucleotide sequence ID" value="XM_032008270.1"/>
</dbReference>
<dbReference type="OrthoDB" id="639767at2759"/>
<dbReference type="GeneID" id="43592442"/>
<dbReference type="GO" id="GO:0005737">
    <property type="term" value="C:cytoplasm"/>
    <property type="evidence" value="ECO:0007669"/>
    <property type="project" value="TreeGrafter"/>
</dbReference>
<comment type="cofactor">
    <cofactor evidence="1 6 7">
        <name>pyridoxal 5'-phosphate</name>
        <dbReference type="ChEBI" id="CHEBI:597326"/>
    </cofactor>
</comment>
<name>A0A5M6BNM7_9TREE</name>
<evidence type="ECO:0000256" key="4">
    <source>
        <dbReference type="ARBA" id="ARBA00022898"/>
    </source>
</evidence>
<evidence type="ECO:0000313" key="8">
    <source>
        <dbReference type="EMBL" id="WWD22120.1"/>
    </source>
</evidence>
<dbReference type="KEGG" id="ksn:43592442"/>
<dbReference type="EMBL" id="CP144062">
    <property type="protein sequence ID" value="WWD22120.1"/>
    <property type="molecule type" value="Genomic_DNA"/>
</dbReference>
<dbReference type="Gene3D" id="3.90.1150.10">
    <property type="entry name" value="Aspartate Aminotransferase, domain 1"/>
    <property type="match status" value="1"/>
</dbReference>
<keyword evidence="9" id="KW-1185">Reference proteome</keyword>
<dbReference type="InterPro" id="IPR015424">
    <property type="entry name" value="PyrdxlP-dep_Trfase"/>
</dbReference>
<dbReference type="Pfam" id="PF00282">
    <property type="entry name" value="Pyridoxal_deC"/>
    <property type="match status" value="1"/>
</dbReference>
<dbReference type="PANTHER" id="PTHR11999">
    <property type="entry name" value="GROUP II PYRIDOXAL-5-PHOSPHATE DECARBOXYLASE"/>
    <property type="match status" value="1"/>
</dbReference>
<gene>
    <name evidence="8" type="ORF">CI109_106609</name>
</gene>
<dbReference type="GO" id="GO:0030170">
    <property type="term" value="F:pyridoxal phosphate binding"/>
    <property type="evidence" value="ECO:0007669"/>
    <property type="project" value="InterPro"/>
</dbReference>
<evidence type="ECO:0000256" key="7">
    <source>
        <dbReference type="RuleBase" id="RU000382"/>
    </source>
</evidence>
<dbReference type="AlphaFoldDB" id="A0A5M6BNM7"/>
<organism evidence="8 9">
    <name type="scientific">Kwoniella shandongensis</name>
    <dbReference type="NCBI Taxonomy" id="1734106"/>
    <lineage>
        <taxon>Eukaryota</taxon>
        <taxon>Fungi</taxon>
        <taxon>Dikarya</taxon>
        <taxon>Basidiomycota</taxon>
        <taxon>Agaricomycotina</taxon>
        <taxon>Tremellomycetes</taxon>
        <taxon>Tremellales</taxon>
        <taxon>Cryptococcaceae</taxon>
        <taxon>Kwoniella</taxon>
    </lineage>
</organism>
<dbReference type="GO" id="GO:0006520">
    <property type="term" value="P:amino acid metabolic process"/>
    <property type="evidence" value="ECO:0007669"/>
    <property type="project" value="InterPro"/>
</dbReference>
<keyword evidence="3" id="KW-0210">Decarboxylase</keyword>
<dbReference type="Gene3D" id="3.40.640.10">
    <property type="entry name" value="Type I PLP-dependent aspartate aminotransferase-like (Major domain)"/>
    <property type="match status" value="1"/>
</dbReference>
<evidence type="ECO:0000313" key="9">
    <source>
        <dbReference type="Proteomes" id="UP000322225"/>
    </source>
</evidence>
<accession>A0A5M6BNM7</accession>
<keyword evidence="4 6" id="KW-0663">Pyridoxal phosphate</keyword>
<dbReference type="InterPro" id="IPR002129">
    <property type="entry name" value="PyrdxlP-dep_de-COase"/>
</dbReference>
<dbReference type="InterPro" id="IPR015422">
    <property type="entry name" value="PyrdxlP-dep_Trfase_small"/>
</dbReference>
<dbReference type="InterPro" id="IPR021115">
    <property type="entry name" value="Pyridoxal-P_BS"/>
</dbReference>
<feature type="modified residue" description="N6-(pyridoxal phosphate)lysine" evidence="6">
    <location>
        <position position="318"/>
    </location>
</feature>
<evidence type="ECO:0000256" key="3">
    <source>
        <dbReference type="ARBA" id="ARBA00022793"/>
    </source>
</evidence>
<dbReference type="Proteomes" id="UP000322225">
    <property type="component" value="Chromosome 12"/>
</dbReference>
<dbReference type="InterPro" id="IPR010977">
    <property type="entry name" value="Aromatic_deC"/>
</dbReference>
<evidence type="ECO:0000256" key="5">
    <source>
        <dbReference type="ARBA" id="ARBA00023239"/>
    </source>
</evidence>
<dbReference type="PROSITE" id="PS00392">
    <property type="entry name" value="DDC_GAD_HDC_YDC"/>
    <property type="match status" value="1"/>
</dbReference>
<sequence>MDIEQFRKAGYAAVDAICDYYQTLSERPVKAQVQPGYLLDKLPKEAPAQGEPFHEIAAAFQNDILPGITHWQSPQFFAYFPANSTFEGMIADLYAASVSNPGFNWICSPACTELEQVVVDWVAKMLGLGPSFWTSSGVGGGVIMGSASEAALTAAMAARERSLRRLAGHEHAAENGQIEVPDEIRQKYGQKLVIYGSTQTHSLGSKAAIMLGLPFRAIPVSAEDGYSLRGDAVRKAMEADVADGLVPFLVIATVGTTSSGAVDRISEIGEVLKDFPTTFLHVDAAWAGVAYALPEYRELLRLSELNEYVDSFATNLHKWGLTTFDCTLLYVRDRQDLTQTFDVTPAFLRSKEADAGEVIDYRNWQIALGRRFRSLKIWFVLRSYGVEGFQRHLERGISQCKQLAEAVRQSTTFELVTKPSLALLVFRLSPSSRSDLTNDTLNVLNQRLHDRLNARYDVFLTQTVLHSVETNIFCIRFAMGGVRTTFEDVQATWSIVEAEGEEVLKDWDERSVE</sequence>
<dbReference type="InterPro" id="IPR015421">
    <property type="entry name" value="PyrdxlP-dep_Trfase_major"/>
</dbReference>
<comment type="similarity">
    <text evidence="2 7">Belongs to the group II decarboxylase family.</text>
</comment>
<dbReference type="PRINTS" id="PR00800">
    <property type="entry name" value="YHDCRBOXLASE"/>
</dbReference>
<evidence type="ECO:0000256" key="2">
    <source>
        <dbReference type="ARBA" id="ARBA00009533"/>
    </source>
</evidence>
<keyword evidence="5 7" id="KW-0456">Lyase</keyword>
<dbReference type="SUPFAM" id="SSF53383">
    <property type="entry name" value="PLP-dependent transferases"/>
    <property type="match status" value="1"/>
</dbReference>
<dbReference type="PANTHER" id="PTHR11999:SF70">
    <property type="entry name" value="MIP05841P"/>
    <property type="match status" value="1"/>
</dbReference>
<dbReference type="GO" id="GO:0019752">
    <property type="term" value="P:carboxylic acid metabolic process"/>
    <property type="evidence" value="ECO:0007669"/>
    <property type="project" value="InterPro"/>
</dbReference>
<dbReference type="GO" id="GO:0016831">
    <property type="term" value="F:carboxy-lyase activity"/>
    <property type="evidence" value="ECO:0007669"/>
    <property type="project" value="UniProtKB-KW"/>
</dbReference>
<evidence type="ECO:0000256" key="6">
    <source>
        <dbReference type="PIRSR" id="PIRSR602129-50"/>
    </source>
</evidence>
<proteinExistence type="inferred from homology"/>
<evidence type="ECO:0000256" key="1">
    <source>
        <dbReference type="ARBA" id="ARBA00001933"/>
    </source>
</evidence>
<protein>
    <submittedName>
        <fullName evidence="8">Uncharacterized protein</fullName>
    </submittedName>
</protein>
<dbReference type="Gene3D" id="1.20.1340.10">
    <property type="entry name" value="dopa decarboxylase, N-terminal domain"/>
    <property type="match status" value="1"/>
</dbReference>
<reference evidence="8" key="2">
    <citation type="submission" date="2024-01" db="EMBL/GenBank/DDBJ databases">
        <title>Comparative genomics of Cryptococcus and Kwoniella reveals pathogenesis evolution and contrasting modes of karyotype evolution via chromosome fusion or intercentromeric recombination.</title>
        <authorList>
            <person name="Coelho M.A."/>
            <person name="David-Palma M."/>
            <person name="Shea T."/>
            <person name="Bowers K."/>
            <person name="McGinley-Smith S."/>
            <person name="Mohammad A.W."/>
            <person name="Gnirke A."/>
            <person name="Yurkov A.M."/>
            <person name="Nowrousian M."/>
            <person name="Sun S."/>
            <person name="Cuomo C.A."/>
            <person name="Heitman J."/>
        </authorList>
    </citation>
    <scope>NUCLEOTIDE SEQUENCE</scope>
    <source>
        <strain evidence="8">CBS 12478</strain>
    </source>
</reference>
<reference evidence="8" key="1">
    <citation type="submission" date="2017-08" db="EMBL/GenBank/DDBJ databases">
        <authorList>
            <person name="Cuomo C."/>
            <person name="Billmyre B."/>
            <person name="Heitman J."/>
        </authorList>
    </citation>
    <scope>NUCLEOTIDE SEQUENCE</scope>
    <source>
        <strain evidence="8">CBS 12478</strain>
    </source>
</reference>